<accession>G0W7G0</accession>
<evidence type="ECO:0000313" key="4">
    <source>
        <dbReference type="EMBL" id="CCD23721.1"/>
    </source>
</evidence>
<feature type="region of interest" description="Disordered" evidence="3">
    <location>
        <begin position="780"/>
        <end position="936"/>
    </location>
</feature>
<dbReference type="PANTHER" id="PTHR28298:SF1">
    <property type="entry name" value="EISOSOME PROTEIN 1"/>
    <property type="match status" value="1"/>
</dbReference>
<feature type="region of interest" description="Disordered" evidence="3">
    <location>
        <begin position="20"/>
        <end position="53"/>
    </location>
</feature>
<sequence length="936" mass="104730">MSLVSPANYLGEERKYVSTNKSYLTSSPNNPDHAPSGYDTSDENTAVSTKTTTTKTTTVTSATYVDMNDTSDTSKKKNQLSQEAIYRTKLKYGIFDSPAKHSSGIADNKLAAQTAAYLTTTKILPELSGQRSTSPEPSSLPPSIAPDAQAAANKLVMSTLRPEDMNLPHYLSKSSDRSSKPDITSHTAALKALSRDKSIIENAHLQASPVSSSHSHTALGKTPSKTITKEHPTQISRKLNLSQVLKGAERRANERITQRWDPTADKIERIKQSEKNYAVAVASYLTNKSSMEEQTKLKNMELQRLKHQSDVGDSYKVFNMAQVKTNMKLNSIDLAQKEVQLFNNEEFNRLAITKATDEYKKGQLGRVKTLKGQEGKVNLGGGLWVPWENVDKLAHERTDPVLKNVHETVAREKKTTLDIKDRYKQNRLDWENWKTFQRVKDEHDQLVFEKTAARNQDEKARLERDSKIKYNTMLAQMEDQINVKNEELNTAKTVHGSILATSNQELKNQTVNGMNDLQTWFHSSDQRNEIHKMNQEQDLLLKPYYDDMKEVESLNEKLIEQCNDAAKKIDILEKEIDVHRLNLNHIAVSIEEEHQHHIVNRGNIDILLARKTKEQSSIDEKQATIEKMKLDTLLIDKKIEENEKELALAAERLNMVEALRKNAQVEEDTAEENIKEILAYDPKIFATLPTAEEYEAKADELEAEEREKLASEEENTEQEQEQEQEATPVQQDEINDQGNLKEESVALNNYGGGATPTASARSVTNVSGVIVENTPATVDKPITKSNTIASSKPKDISRSNRVMNNGPSTSSGAKTSNWRDNFFMGSAERKKSQRVKRQQAQQQQQQKQQQPMANKKLGSITDNANVNKRGSPLATAPPIVAEEVAAGHKASTGNSQEGDLVASFTGFSQGSSPELVDANGQQGDQKNTNSLFKEVF</sequence>
<feature type="compositionally biased region" description="Acidic residues" evidence="3">
    <location>
        <begin position="712"/>
        <end position="724"/>
    </location>
</feature>
<feature type="region of interest" description="Disordered" evidence="3">
    <location>
        <begin position="698"/>
        <end position="730"/>
    </location>
</feature>
<proteinExistence type="inferred from homology"/>
<feature type="compositionally biased region" description="Polar residues" evidence="3">
    <location>
        <begin position="20"/>
        <end position="30"/>
    </location>
</feature>
<dbReference type="OrthoDB" id="4070583at2759"/>
<protein>
    <recommendedName>
        <fullName evidence="6">Eisosome protein 1</fullName>
    </recommendedName>
</protein>
<evidence type="ECO:0000313" key="5">
    <source>
        <dbReference type="Proteomes" id="UP000000689"/>
    </source>
</evidence>
<dbReference type="OMA" id="HAGNERQ"/>
<feature type="region of interest" description="Disordered" evidence="3">
    <location>
        <begin position="207"/>
        <end position="233"/>
    </location>
</feature>
<feature type="region of interest" description="Disordered" evidence="3">
    <location>
        <begin position="126"/>
        <end position="145"/>
    </location>
</feature>
<dbReference type="RefSeq" id="XP_003668964.1">
    <property type="nucleotide sequence ID" value="XM_003668916.1"/>
</dbReference>
<evidence type="ECO:0008006" key="6">
    <source>
        <dbReference type="Google" id="ProtNLM"/>
    </source>
</evidence>
<feature type="compositionally biased region" description="Low complexity" evidence="3">
    <location>
        <begin position="838"/>
        <end position="850"/>
    </location>
</feature>
<gene>
    <name evidence="4" type="primary">NDAI0C00600</name>
    <name evidence="4" type="ordered locus">NDAI_0C00600</name>
</gene>
<dbReference type="GeneID" id="11496513"/>
<dbReference type="EMBL" id="HE580269">
    <property type="protein sequence ID" value="CCD23721.1"/>
    <property type="molecule type" value="Genomic_DNA"/>
</dbReference>
<reference evidence="4 5" key="1">
    <citation type="journal article" date="2011" name="Proc. Natl. Acad. Sci. U.S.A.">
        <title>Evolutionary erosion of yeast sex chromosomes by mating-type switching accidents.</title>
        <authorList>
            <person name="Gordon J.L."/>
            <person name="Armisen D."/>
            <person name="Proux-Wera E."/>
            <person name="Oheigeartaigh S.S."/>
            <person name="Byrne K.P."/>
            <person name="Wolfe K.H."/>
        </authorList>
    </citation>
    <scope>NUCLEOTIDE SEQUENCE [LARGE SCALE GENOMIC DNA]</scope>
    <source>
        <strain evidence="5">ATCC 10597 / BCRC 20456 / CBS 421 / NBRC 0211 / NRRL Y-12639</strain>
    </source>
</reference>
<keyword evidence="5" id="KW-1185">Reference proteome</keyword>
<keyword evidence="2" id="KW-0175">Coiled coil</keyword>
<evidence type="ECO:0000256" key="3">
    <source>
        <dbReference type="SAM" id="MobiDB-lite"/>
    </source>
</evidence>
<name>G0W7G0_NAUDC</name>
<dbReference type="InterPro" id="IPR024527">
    <property type="entry name" value="Eisosome1"/>
</dbReference>
<dbReference type="Pfam" id="PF12757">
    <property type="entry name" value="Eisosome1"/>
    <property type="match status" value="1"/>
</dbReference>
<dbReference type="Proteomes" id="UP000000689">
    <property type="component" value="Chromosome 3"/>
</dbReference>
<comment type="similarity">
    <text evidence="1">Belongs to the EIS1 family.</text>
</comment>
<dbReference type="AlphaFoldDB" id="G0W7G0"/>
<feature type="compositionally biased region" description="Polar residues" evidence="3">
    <location>
        <begin position="919"/>
        <end position="936"/>
    </location>
</feature>
<dbReference type="KEGG" id="ndi:NDAI_0C00600"/>
<evidence type="ECO:0000256" key="2">
    <source>
        <dbReference type="SAM" id="Coils"/>
    </source>
</evidence>
<dbReference type="PANTHER" id="PTHR28298">
    <property type="entry name" value="EISOSOME PROTEIN 1"/>
    <property type="match status" value="1"/>
</dbReference>
<evidence type="ECO:0000256" key="1">
    <source>
        <dbReference type="ARBA" id="ARBA00008528"/>
    </source>
</evidence>
<dbReference type="eggNOG" id="ENOG502S8WV">
    <property type="taxonomic scope" value="Eukaryota"/>
</dbReference>
<feature type="compositionally biased region" description="Basic and acidic residues" evidence="3">
    <location>
        <begin position="698"/>
        <end position="711"/>
    </location>
</feature>
<dbReference type="HOGENOM" id="CLU_013228_0_0_1"/>
<dbReference type="GO" id="GO:0070941">
    <property type="term" value="P:eisosome assembly"/>
    <property type="evidence" value="ECO:0007669"/>
    <property type="project" value="TreeGrafter"/>
</dbReference>
<feature type="coiled-coil region" evidence="2">
    <location>
        <begin position="548"/>
        <end position="582"/>
    </location>
</feature>
<organism evidence="4 5">
    <name type="scientific">Naumovozyma dairenensis (strain ATCC 10597 / BCRC 20456 / CBS 421 / NBRC 0211 / NRRL Y-12639)</name>
    <name type="common">Saccharomyces dairenensis</name>
    <dbReference type="NCBI Taxonomy" id="1071378"/>
    <lineage>
        <taxon>Eukaryota</taxon>
        <taxon>Fungi</taxon>
        <taxon>Dikarya</taxon>
        <taxon>Ascomycota</taxon>
        <taxon>Saccharomycotina</taxon>
        <taxon>Saccharomycetes</taxon>
        <taxon>Saccharomycetales</taxon>
        <taxon>Saccharomycetaceae</taxon>
        <taxon>Naumovozyma</taxon>
    </lineage>
</organism>
<feature type="compositionally biased region" description="Polar residues" evidence="3">
    <location>
        <begin position="799"/>
        <end position="819"/>
    </location>
</feature>